<accession>A0A5C5B9W1</accession>
<feature type="compositionally biased region" description="Low complexity" evidence="1">
    <location>
        <begin position="34"/>
        <end position="51"/>
    </location>
</feature>
<proteinExistence type="predicted"/>
<dbReference type="AlphaFoldDB" id="A0A5C5B9W1"/>
<gene>
    <name evidence="2" type="ORF">FH969_10420</name>
</gene>
<sequence length="302" mass="30630">MTAQLATRAERLDLVRRALVQAETATGVRHVDWAAAAPPSASPGESVASGARSPGDQRAARREPDAAPSGDRTVPARFDGGWLAVPPVLRGVVPHGAVRRGSSLSVLGSTTLLLHVVASLAEHGGWTAVVGHPDLGLAAALDAGLDPSRLVLVPDPGPSAPEVIGAVVDGFDVVVVGRAALGDRDRRAIGQRVRHRGAVLVSTLPWPGAEVSLEAGESAWYGLATGRLTEAQIVVRATGRAGGAPRSVVLRVREHDGGTRLLPDVTSVGTEVGTEVAGNGAGAGVVALVASTGSAELERMAG</sequence>
<evidence type="ECO:0000256" key="1">
    <source>
        <dbReference type="SAM" id="MobiDB-lite"/>
    </source>
</evidence>
<name>A0A5C5B9W1_9MICO</name>
<dbReference type="EMBL" id="VENP01000038">
    <property type="protein sequence ID" value="TNU73620.1"/>
    <property type="molecule type" value="Genomic_DNA"/>
</dbReference>
<evidence type="ECO:0000313" key="3">
    <source>
        <dbReference type="Proteomes" id="UP000313849"/>
    </source>
</evidence>
<dbReference type="OrthoDB" id="3873597at2"/>
<organism evidence="2 3">
    <name type="scientific">Miniimonas arenae</name>
    <dbReference type="NCBI Taxonomy" id="676201"/>
    <lineage>
        <taxon>Bacteria</taxon>
        <taxon>Bacillati</taxon>
        <taxon>Actinomycetota</taxon>
        <taxon>Actinomycetes</taxon>
        <taxon>Micrococcales</taxon>
        <taxon>Beutenbergiaceae</taxon>
        <taxon>Miniimonas</taxon>
    </lineage>
</organism>
<comment type="caution">
    <text evidence="2">The sequence shown here is derived from an EMBL/GenBank/DDBJ whole genome shotgun (WGS) entry which is preliminary data.</text>
</comment>
<feature type="region of interest" description="Disordered" evidence="1">
    <location>
        <begin position="30"/>
        <end position="74"/>
    </location>
</feature>
<protein>
    <recommendedName>
        <fullName evidence="4">Protein RecA</fullName>
    </recommendedName>
</protein>
<keyword evidence="3" id="KW-1185">Reference proteome</keyword>
<evidence type="ECO:0000313" key="2">
    <source>
        <dbReference type="EMBL" id="TNU73620.1"/>
    </source>
</evidence>
<reference evidence="2 3" key="1">
    <citation type="submission" date="2019-06" db="EMBL/GenBank/DDBJ databases">
        <title>Draft genome sequence of Miniimonas arenae KCTC 19750T isolated from sea sand.</title>
        <authorList>
            <person name="Park S.-J."/>
        </authorList>
    </citation>
    <scope>NUCLEOTIDE SEQUENCE [LARGE SCALE GENOMIC DNA]</scope>
    <source>
        <strain evidence="2 3">KCTC 19750</strain>
    </source>
</reference>
<evidence type="ECO:0008006" key="4">
    <source>
        <dbReference type="Google" id="ProtNLM"/>
    </source>
</evidence>
<dbReference type="Proteomes" id="UP000313849">
    <property type="component" value="Unassembled WGS sequence"/>
</dbReference>
<dbReference type="RefSeq" id="WP_139987190.1">
    <property type="nucleotide sequence ID" value="NZ_VENP01000038.1"/>
</dbReference>